<feature type="compositionally biased region" description="Basic and acidic residues" evidence="1">
    <location>
        <begin position="41"/>
        <end position="52"/>
    </location>
</feature>
<dbReference type="OrthoDB" id="3336072at2759"/>
<feature type="compositionally biased region" description="Low complexity" evidence="1">
    <location>
        <begin position="320"/>
        <end position="329"/>
    </location>
</feature>
<dbReference type="VEuPathDB" id="FungiDB:MSYG_3897"/>
<feature type="region of interest" description="Disordered" evidence="1">
    <location>
        <begin position="350"/>
        <end position="371"/>
    </location>
</feature>
<accession>A0A1M8AAT5</accession>
<reference evidence="3" key="1">
    <citation type="journal article" date="2017" name="Nucleic Acids Res.">
        <title>Proteogenomics produces comprehensive and highly accurate protein-coding gene annotation in a complete genome assembly of Malassezia sympodialis.</title>
        <authorList>
            <person name="Zhu Y."/>
            <person name="Engstroem P.G."/>
            <person name="Tellgren-Roth C."/>
            <person name="Baudo C.D."/>
            <person name="Kennell J.C."/>
            <person name="Sun S."/>
            <person name="Billmyre R.B."/>
            <person name="Schroeder M.S."/>
            <person name="Andersson A."/>
            <person name="Holm T."/>
            <person name="Sigurgeirsson B."/>
            <person name="Wu G."/>
            <person name="Sankaranarayanan S.R."/>
            <person name="Siddharthan R."/>
            <person name="Sanyal K."/>
            <person name="Lundeberg J."/>
            <person name="Nystedt B."/>
            <person name="Boekhout T."/>
            <person name="Dawson T.L. Jr."/>
            <person name="Heitman J."/>
            <person name="Scheynius A."/>
            <person name="Lehtioe J."/>
        </authorList>
    </citation>
    <scope>NUCLEOTIDE SEQUENCE [LARGE SCALE GENOMIC DNA]</scope>
    <source>
        <strain evidence="3">ATCC 42132</strain>
    </source>
</reference>
<dbReference type="AlphaFoldDB" id="A0A1M8AAT5"/>
<feature type="region of interest" description="Disordered" evidence="1">
    <location>
        <begin position="302"/>
        <end position="329"/>
    </location>
</feature>
<evidence type="ECO:0000313" key="2">
    <source>
        <dbReference type="EMBL" id="SHO79548.1"/>
    </source>
</evidence>
<keyword evidence="3" id="KW-1185">Reference proteome</keyword>
<dbReference type="OMA" id="AFGWEGI"/>
<evidence type="ECO:0000313" key="3">
    <source>
        <dbReference type="Proteomes" id="UP000186303"/>
    </source>
</evidence>
<proteinExistence type="predicted"/>
<name>A0A1M8AAT5_MALS4</name>
<feature type="compositionally biased region" description="Low complexity" evidence="1">
    <location>
        <begin position="156"/>
        <end position="173"/>
    </location>
</feature>
<sequence length="778" mass="87954">MTDLKNQVFQTYFTVGLALYLEPLPRLMYETVSSEDAQNPEDERNAGHGKRLEPLLKTFPVQSFETLENIASDPRLSENVEAWKKLLILLDAADMDPHFGGLRQFFDSRRPHEQHDVKDDEEEEMETLPRSLEHRLSFRAPRSTPRIQWNRRPTVSGGEASSPSSRSMLGSLRRSQRRVTQERKQRQLDMFDLWVDSNESKKCIRFNVRLDLHNVHLARARDIHGTIENAPEDTSSFLHPLDTTCKGSQDMETQDELSPSGSHMSRRSFIHRMLDRGVHRMSNSHDKHFDNQSDYPMQETMDSDEEHVGSPFSPQAQMGRRFSAASSAARSLGTNGAKAADLGRVVEDSPFEPSEHISTAHRSADLQSGGLPPPNVPFVTEGEDFLQLLRRATKFSDNHACLTGDKDPLPMILTRAMAEAFGWEGIMHLCYGKDSVCEKEQIFAPLGQAAYLESHRKQKYNAVLSWRNNVVNEVGSVPRPDEIDFQEQTLHTDVGELPSLHSQSSVSSNHESVNVGTSDAYPHTRFIFTRTWNDWMLLFSSISSWISEYETTRVRAGLAHEFGLEPVFQTPCVSQRGFVSNELPSVCVEDDALSSANGFWRLPGIPGALRSESNQEHMDYRWSRSKLHSSQVGTPAVMSMAGAQFYFMQLSSKSWVHLGSWELSYLNRCIFHSIIAEQRFPPPGDAVALEMPATEVSKTHTIQCPYPTPDGACNAMEWRQWLHSLHDGQIIAPAVSWQGWWVLIAMLNGGDRTGRSYDLQLRAPGDLVENPDSTIVYL</sequence>
<feature type="region of interest" description="Disordered" evidence="1">
    <location>
        <begin position="110"/>
        <end position="130"/>
    </location>
</feature>
<dbReference type="EMBL" id="LT671826">
    <property type="protein sequence ID" value="SHO79548.1"/>
    <property type="molecule type" value="Genomic_DNA"/>
</dbReference>
<protein>
    <submittedName>
        <fullName evidence="2">Uncharacterized protein</fullName>
    </submittedName>
</protein>
<evidence type="ECO:0000256" key="1">
    <source>
        <dbReference type="SAM" id="MobiDB-lite"/>
    </source>
</evidence>
<gene>
    <name evidence="2" type="ORF">MSYG_3897</name>
</gene>
<dbReference type="Proteomes" id="UP000186303">
    <property type="component" value="Chromosome 6"/>
</dbReference>
<feature type="region of interest" description="Disordered" evidence="1">
    <location>
        <begin position="143"/>
        <end position="183"/>
    </location>
</feature>
<feature type="region of interest" description="Disordered" evidence="1">
    <location>
        <begin position="33"/>
        <end position="52"/>
    </location>
</feature>
<organism evidence="2 3">
    <name type="scientific">Malassezia sympodialis (strain ATCC 42132)</name>
    <name type="common">Atopic eczema-associated yeast</name>
    <dbReference type="NCBI Taxonomy" id="1230383"/>
    <lineage>
        <taxon>Eukaryota</taxon>
        <taxon>Fungi</taxon>
        <taxon>Dikarya</taxon>
        <taxon>Basidiomycota</taxon>
        <taxon>Ustilaginomycotina</taxon>
        <taxon>Malasseziomycetes</taxon>
        <taxon>Malasseziales</taxon>
        <taxon>Malasseziaceae</taxon>
        <taxon>Malassezia</taxon>
    </lineage>
</organism>